<feature type="domain" description="Glutaredoxin" evidence="3">
    <location>
        <begin position="140"/>
        <end position="207"/>
    </location>
</feature>
<sequence>MIVDAWDYIAPYGWIITIGLVTAYLLYNRMIKPTLDILEQEERTAQQKKFDDDVNARVASRLTAIREKQQMEHERVAEETKRLAEEAAKQRLKELEERERKKNVLEATLLTYDINMHKKKASENRSPAEIIDEYIASKPIVVFSKTWCLFCKKAKAALATFRLNQRHFEYVELDERTDLPGDKIQDEFEKRYGSRSVPKVFIGGELIGGGDDVVRLLHEGVLEVLVNSALGIN</sequence>
<organism evidence="4 5">
    <name type="scientific">Cylicocyclus nassatus</name>
    <name type="common">Nematode worm</name>
    <dbReference type="NCBI Taxonomy" id="53992"/>
    <lineage>
        <taxon>Eukaryota</taxon>
        <taxon>Metazoa</taxon>
        <taxon>Ecdysozoa</taxon>
        <taxon>Nematoda</taxon>
        <taxon>Chromadorea</taxon>
        <taxon>Rhabditida</taxon>
        <taxon>Rhabditina</taxon>
        <taxon>Rhabditomorpha</taxon>
        <taxon>Strongyloidea</taxon>
        <taxon>Strongylidae</taxon>
        <taxon>Cylicocyclus</taxon>
    </lineage>
</organism>
<dbReference type="PRINTS" id="PR00160">
    <property type="entry name" value="GLUTAREDOXIN"/>
</dbReference>
<dbReference type="CDD" id="cd03419">
    <property type="entry name" value="GRX_GRXh_1_2_like"/>
    <property type="match status" value="1"/>
</dbReference>
<comment type="caution">
    <text evidence="4">The sequence shown here is derived from an EMBL/GenBank/DDBJ whole genome shotgun (WGS) entry which is preliminary data.</text>
</comment>
<dbReference type="Proteomes" id="UP001176961">
    <property type="component" value="Unassembled WGS sequence"/>
</dbReference>
<dbReference type="GO" id="GO:0006886">
    <property type="term" value="P:intracellular protein transport"/>
    <property type="evidence" value="ECO:0007669"/>
    <property type="project" value="InterPro"/>
</dbReference>
<dbReference type="GO" id="GO:0034599">
    <property type="term" value="P:cellular response to oxidative stress"/>
    <property type="evidence" value="ECO:0007669"/>
    <property type="project" value="TreeGrafter"/>
</dbReference>
<accession>A0AA36GWC4</accession>
<keyword evidence="2" id="KW-1133">Transmembrane helix</keyword>
<feature type="coiled-coil region" evidence="1">
    <location>
        <begin position="66"/>
        <end position="105"/>
    </location>
</feature>
<dbReference type="GO" id="GO:0005789">
    <property type="term" value="C:endoplasmic reticulum membrane"/>
    <property type="evidence" value="ECO:0007669"/>
    <property type="project" value="InterPro"/>
</dbReference>
<dbReference type="SUPFAM" id="SSF52833">
    <property type="entry name" value="Thioredoxin-like"/>
    <property type="match status" value="1"/>
</dbReference>
<evidence type="ECO:0000259" key="3">
    <source>
        <dbReference type="Pfam" id="PF00462"/>
    </source>
</evidence>
<keyword evidence="5" id="KW-1185">Reference proteome</keyword>
<keyword evidence="2" id="KW-0472">Membrane</keyword>
<dbReference type="InterPro" id="IPR009703">
    <property type="entry name" value="Selenoprotein_S"/>
</dbReference>
<gene>
    <name evidence="4" type="ORF">CYNAS_LOCUS11505</name>
</gene>
<evidence type="ECO:0000313" key="5">
    <source>
        <dbReference type="Proteomes" id="UP001176961"/>
    </source>
</evidence>
<evidence type="ECO:0000256" key="2">
    <source>
        <dbReference type="SAM" id="Phobius"/>
    </source>
</evidence>
<protein>
    <recommendedName>
        <fullName evidence="3">Glutaredoxin domain-containing protein</fullName>
    </recommendedName>
</protein>
<dbReference type="Gene3D" id="3.40.30.10">
    <property type="entry name" value="Glutaredoxin"/>
    <property type="match status" value="1"/>
</dbReference>
<dbReference type="PANTHER" id="PTHR45694:SF5">
    <property type="entry name" value="GLUTAREDOXIN 2"/>
    <property type="match status" value="1"/>
</dbReference>
<keyword evidence="2" id="KW-0812">Transmembrane</keyword>
<keyword evidence="1" id="KW-0175">Coiled coil</keyword>
<evidence type="ECO:0000313" key="4">
    <source>
        <dbReference type="EMBL" id="CAJ0599522.1"/>
    </source>
</evidence>
<dbReference type="InterPro" id="IPR014025">
    <property type="entry name" value="Glutaredoxin_subgr"/>
</dbReference>
<dbReference type="InterPro" id="IPR002109">
    <property type="entry name" value="Glutaredoxin"/>
</dbReference>
<proteinExistence type="predicted"/>
<name>A0AA36GWC4_CYLNA</name>
<dbReference type="Pfam" id="PF06936">
    <property type="entry name" value="Selenoprotein_S"/>
    <property type="match status" value="1"/>
</dbReference>
<dbReference type="AlphaFoldDB" id="A0AA36GWC4"/>
<evidence type="ECO:0000256" key="1">
    <source>
        <dbReference type="SAM" id="Coils"/>
    </source>
</evidence>
<dbReference type="Pfam" id="PF00462">
    <property type="entry name" value="Glutaredoxin"/>
    <property type="match status" value="1"/>
</dbReference>
<dbReference type="PROSITE" id="PS51354">
    <property type="entry name" value="GLUTAREDOXIN_2"/>
    <property type="match status" value="1"/>
</dbReference>
<dbReference type="PANTHER" id="PTHR45694">
    <property type="entry name" value="GLUTAREDOXIN 2"/>
    <property type="match status" value="1"/>
</dbReference>
<dbReference type="EMBL" id="CATQJL010000223">
    <property type="protein sequence ID" value="CAJ0599522.1"/>
    <property type="molecule type" value="Genomic_DNA"/>
</dbReference>
<dbReference type="GO" id="GO:0015038">
    <property type="term" value="F:glutathione disulfide oxidoreductase activity"/>
    <property type="evidence" value="ECO:0007669"/>
    <property type="project" value="TreeGrafter"/>
</dbReference>
<feature type="transmembrane region" description="Helical" evidence="2">
    <location>
        <begin position="6"/>
        <end position="27"/>
    </location>
</feature>
<reference evidence="4" key="1">
    <citation type="submission" date="2023-07" db="EMBL/GenBank/DDBJ databases">
        <authorList>
            <consortium name="CYATHOMIX"/>
        </authorList>
    </citation>
    <scope>NUCLEOTIDE SEQUENCE</scope>
    <source>
        <strain evidence="4">N/A</strain>
    </source>
</reference>
<dbReference type="InterPro" id="IPR036249">
    <property type="entry name" value="Thioredoxin-like_sf"/>
</dbReference>